<reference evidence="2" key="1">
    <citation type="submission" date="2022-07" db="EMBL/GenBank/DDBJ databases">
        <title>Genome Sequence of Physisporinus lineatus.</title>
        <authorList>
            <person name="Buettner E."/>
        </authorList>
    </citation>
    <scope>NUCLEOTIDE SEQUENCE</scope>
    <source>
        <strain evidence="2">VT162</strain>
    </source>
</reference>
<feature type="compositionally biased region" description="Low complexity" evidence="1">
    <location>
        <begin position="373"/>
        <end position="383"/>
    </location>
</feature>
<feature type="compositionally biased region" description="Polar residues" evidence="1">
    <location>
        <begin position="126"/>
        <end position="136"/>
    </location>
</feature>
<evidence type="ECO:0000313" key="3">
    <source>
        <dbReference type="Proteomes" id="UP001212997"/>
    </source>
</evidence>
<dbReference type="EMBL" id="JANAWD010000301">
    <property type="protein sequence ID" value="KAJ3481837.1"/>
    <property type="molecule type" value="Genomic_DNA"/>
</dbReference>
<evidence type="ECO:0000313" key="2">
    <source>
        <dbReference type="EMBL" id="KAJ3481837.1"/>
    </source>
</evidence>
<feature type="compositionally biased region" description="Low complexity" evidence="1">
    <location>
        <begin position="40"/>
        <end position="51"/>
    </location>
</feature>
<feature type="region of interest" description="Disordered" evidence="1">
    <location>
        <begin position="360"/>
        <end position="387"/>
    </location>
</feature>
<organism evidence="2 3">
    <name type="scientific">Meripilus lineatus</name>
    <dbReference type="NCBI Taxonomy" id="2056292"/>
    <lineage>
        <taxon>Eukaryota</taxon>
        <taxon>Fungi</taxon>
        <taxon>Dikarya</taxon>
        <taxon>Basidiomycota</taxon>
        <taxon>Agaricomycotina</taxon>
        <taxon>Agaricomycetes</taxon>
        <taxon>Polyporales</taxon>
        <taxon>Meripilaceae</taxon>
        <taxon>Meripilus</taxon>
    </lineage>
</organism>
<dbReference type="AlphaFoldDB" id="A0AAD5V0Z6"/>
<feature type="compositionally biased region" description="Pro residues" evidence="1">
    <location>
        <begin position="80"/>
        <end position="91"/>
    </location>
</feature>
<sequence>MRSHTGQERARLRLRLRNRRSSPYSPPPVGGDLLKGLEALPRSSPSSGLLSCITPARPDDEATALRPTNTGDSIYFTAPPNTPRIPYPYPSYPLDTEPQSPQEELATTDFQKDLHRRHPTPGPSKRSYSVRDSTSPPLKRHRQGSDDASGEAIRRPTTASITSVSHDLSTSGSLIPRPASAFATTPGTISDTYGRENSFTTPQVSSVLRTPTAPRASSTFTVPSSPIPVGQIQDIPSEDAPNTPGIGTDVFRGNELKGIFPRFIGHPELQTVIDTPSPVNAADHRLIMDSGNHLARMSSIPSVIMRDVEDEGDHSDTTAVPSVSADTEISDLHTALAHLQAHISLICANLEKIALSMHEERLRSQSAPPPQQSPSVTQTGQSQFQLRVPRQAGGEKLIFEVVFNEM</sequence>
<proteinExistence type="predicted"/>
<feature type="region of interest" description="Disordered" evidence="1">
    <location>
        <begin position="14"/>
        <end position="228"/>
    </location>
</feature>
<feature type="compositionally biased region" description="Polar residues" evidence="1">
    <location>
        <begin position="182"/>
        <end position="224"/>
    </location>
</feature>
<evidence type="ECO:0000256" key="1">
    <source>
        <dbReference type="SAM" id="MobiDB-lite"/>
    </source>
</evidence>
<name>A0AAD5V0Z6_9APHY</name>
<gene>
    <name evidence="2" type="ORF">NLI96_g7386</name>
</gene>
<protein>
    <submittedName>
        <fullName evidence="2">Uncharacterized protein</fullName>
    </submittedName>
</protein>
<keyword evidence="3" id="KW-1185">Reference proteome</keyword>
<feature type="compositionally biased region" description="Polar residues" evidence="1">
    <location>
        <begin position="157"/>
        <end position="173"/>
    </location>
</feature>
<dbReference type="Proteomes" id="UP001212997">
    <property type="component" value="Unassembled WGS sequence"/>
</dbReference>
<accession>A0AAD5V0Z6</accession>
<comment type="caution">
    <text evidence="2">The sequence shown here is derived from an EMBL/GenBank/DDBJ whole genome shotgun (WGS) entry which is preliminary data.</text>
</comment>